<feature type="region of interest" description="Disordered" evidence="1">
    <location>
        <begin position="595"/>
        <end position="618"/>
    </location>
</feature>
<feature type="domain" description="DUF7495" evidence="3">
    <location>
        <begin position="265"/>
        <end position="375"/>
    </location>
</feature>
<evidence type="ECO:0000313" key="4">
    <source>
        <dbReference type="EMBL" id="EJK50907.1"/>
    </source>
</evidence>
<dbReference type="eggNOG" id="ENOG502SGDC">
    <property type="taxonomic scope" value="Eukaryota"/>
</dbReference>
<keyword evidence="2" id="KW-0472">Membrane</keyword>
<name>K0RW05_THAOC</name>
<dbReference type="AlphaFoldDB" id="K0RW05"/>
<dbReference type="Pfam" id="PF24325">
    <property type="entry name" value="DUF7495"/>
    <property type="match status" value="4"/>
</dbReference>
<keyword evidence="2" id="KW-0812">Transmembrane</keyword>
<evidence type="ECO:0000256" key="1">
    <source>
        <dbReference type="SAM" id="MobiDB-lite"/>
    </source>
</evidence>
<feature type="region of interest" description="Disordered" evidence="1">
    <location>
        <begin position="807"/>
        <end position="837"/>
    </location>
</feature>
<feature type="compositionally biased region" description="Basic residues" evidence="1">
    <location>
        <begin position="17"/>
        <end position="30"/>
    </location>
</feature>
<gene>
    <name evidence="4" type="ORF">THAOC_29978</name>
</gene>
<accession>K0RW05</accession>
<feature type="compositionally biased region" description="Polar residues" evidence="1">
    <location>
        <begin position="606"/>
        <end position="618"/>
    </location>
</feature>
<feature type="domain" description="DUF7495" evidence="3">
    <location>
        <begin position="657"/>
        <end position="708"/>
    </location>
</feature>
<reference evidence="4 5" key="1">
    <citation type="journal article" date="2012" name="Genome Biol.">
        <title>Genome and low-iron response of an oceanic diatom adapted to chronic iron limitation.</title>
        <authorList>
            <person name="Lommer M."/>
            <person name="Specht M."/>
            <person name="Roy A.S."/>
            <person name="Kraemer L."/>
            <person name="Andreson R."/>
            <person name="Gutowska M.A."/>
            <person name="Wolf J."/>
            <person name="Bergner S.V."/>
            <person name="Schilhabel M.B."/>
            <person name="Klostermeier U.C."/>
            <person name="Beiko R.G."/>
            <person name="Rosenstiel P."/>
            <person name="Hippler M."/>
            <person name="Laroche J."/>
        </authorList>
    </citation>
    <scope>NUCLEOTIDE SEQUENCE [LARGE SCALE GENOMIC DNA]</scope>
    <source>
        <strain evidence="4 5">CCMP1005</strain>
    </source>
</reference>
<feature type="compositionally biased region" description="Basic and acidic residues" evidence="1">
    <location>
        <begin position="402"/>
        <end position="411"/>
    </location>
</feature>
<sequence length="837" mass="92086">MRHPRSLRSMMTWPKSLLRHHRTHRTRRPHLGGDDGNDNTKLAENETHEAPPKGDADEGGGGVGPIRAAPTPTLAQVSAIINEVRGQSDARNENGQDGEEMTSLFERTGSAGTPRRLEEGLSHSRPTYGSRAQAEVALQSDFDSLMEELGIDPNAPRIRSAYRYNWLGAFFHSTKFIYCLIVFALVCVVVIVAAAVSSGIRHSARRKHHLNPDWMVEQQANKTKDWWLEGNEEGETYEDIHSKVITEVELDELYYKVSDAYLPIWFDRSSGWKGQTYGEALLFCGTHDAGNFGPCPYEVYCPGNGEKLLFGEDFGDGNPAWAPISDDFNDWVQIGKGNSEVPLCMTYSELHQTEPVWGISGEGNEEMTRHILCCHVRPFDRSLNDPLLDAVGGGKVGVLKPPDVEKEHGEGVDDPILPPPYQEDEDDTQHTEQSLSPGEGNPAAHSPAQGLSEFEMQIRDSLSPFWFDEGSGWSGGTWQDAKVFCESISQEEGKTFVLCPAKAYCASRTDGANGSAGEAPLAYKMKPFEGVQWAPTSNMENDWIMIGSSTNDEPTTCRSYLDLFHKAPEFGLTGHQPEIKQHILCCRFSPESDGDGGHVKGVPQTGAGNSSPHTTSDAISSLKKTLKPVWWNAETGWSGGSHDDAINFCKTKDKELCPYAGEPNQWILITSQNDSAQCVDYKNLYSEDPPFGTSNSMKENKQHILCCEKTHIDPHSSAGSLNSPLADTPSEDAWFSASDGWNSGSKDDALRFCEGKLMGLCNYSDVCPDGPSRSSTGSDWIGQNGEGNEQWAPVGDLDDYVLVGMMGKNKGNSMPDTRANDTDPVFRRHDEGQKCNT</sequence>
<dbReference type="OrthoDB" id="10639522at2759"/>
<feature type="domain" description="DUF7495" evidence="3">
    <location>
        <begin position="466"/>
        <end position="587"/>
    </location>
</feature>
<keyword evidence="2" id="KW-1133">Transmembrane helix</keyword>
<feature type="transmembrane region" description="Helical" evidence="2">
    <location>
        <begin position="176"/>
        <end position="196"/>
    </location>
</feature>
<protein>
    <recommendedName>
        <fullName evidence="3">DUF7495 domain-containing protein</fullName>
    </recommendedName>
</protein>
<dbReference type="EMBL" id="AGNL01042639">
    <property type="protein sequence ID" value="EJK50907.1"/>
    <property type="molecule type" value="Genomic_DNA"/>
</dbReference>
<proteinExistence type="predicted"/>
<feature type="compositionally biased region" description="Basic and acidic residues" evidence="1">
    <location>
        <begin position="818"/>
        <end position="837"/>
    </location>
</feature>
<feature type="region of interest" description="Disordered" evidence="1">
    <location>
        <begin position="106"/>
        <end position="130"/>
    </location>
</feature>
<evidence type="ECO:0000259" key="3">
    <source>
        <dbReference type="Pfam" id="PF24325"/>
    </source>
</evidence>
<feature type="domain" description="DUF7495" evidence="3">
    <location>
        <begin position="734"/>
        <end position="817"/>
    </location>
</feature>
<organism evidence="4 5">
    <name type="scientific">Thalassiosira oceanica</name>
    <name type="common">Marine diatom</name>
    <dbReference type="NCBI Taxonomy" id="159749"/>
    <lineage>
        <taxon>Eukaryota</taxon>
        <taxon>Sar</taxon>
        <taxon>Stramenopiles</taxon>
        <taxon>Ochrophyta</taxon>
        <taxon>Bacillariophyta</taxon>
        <taxon>Coscinodiscophyceae</taxon>
        <taxon>Thalassiosirophycidae</taxon>
        <taxon>Thalassiosirales</taxon>
        <taxon>Thalassiosiraceae</taxon>
        <taxon>Thalassiosira</taxon>
    </lineage>
</organism>
<feature type="compositionally biased region" description="Basic and acidic residues" evidence="1">
    <location>
        <begin position="41"/>
        <end position="56"/>
    </location>
</feature>
<dbReference type="Proteomes" id="UP000266841">
    <property type="component" value="Unassembled WGS sequence"/>
</dbReference>
<feature type="region of interest" description="Disordered" evidence="1">
    <location>
        <begin position="1"/>
        <end position="69"/>
    </location>
</feature>
<feature type="region of interest" description="Disordered" evidence="1">
    <location>
        <begin position="398"/>
        <end position="448"/>
    </location>
</feature>
<comment type="caution">
    <text evidence="4">The sequence shown here is derived from an EMBL/GenBank/DDBJ whole genome shotgun (WGS) entry which is preliminary data.</text>
</comment>
<keyword evidence="5" id="KW-1185">Reference proteome</keyword>
<evidence type="ECO:0000313" key="5">
    <source>
        <dbReference type="Proteomes" id="UP000266841"/>
    </source>
</evidence>
<dbReference type="InterPro" id="IPR055918">
    <property type="entry name" value="DUF7495"/>
</dbReference>
<evidence type="ECO:0000256" key="2">
    <source>
        <dbReference type="SAM" id="Phobius"/>
    </source>
</evidence>
<feature type="region of interest" description="Disordered" evidence="1">
    <location>
        <begin position="772"/>
        <end position="793"/>
    </location>
</feature>